<dbReference type="InterPro" id="IPR010412">
    <property type="entry name" value="DUF1007"/>
</dbReference>
<dbReference type="EMBL" id="QMIF01000014">
    <property type="protein sequence ID" value="TVM31755.1"/>
    <property type="molecule type" value="Genomic_DNA"/>
</dbReference>
<dbReference type="PROSITE" id="PS00018">
    <property type="entry name" value="EF_HAND_1"/>
    <property type="match status" value="1"/>
</dbReference>
<comment type="caution">
    <text evidence="2">The sequence shown here is derived from an EMBL/GenBank/DDBJ whole genome shotgun (WGS) entry which is preliminary data.</text>
</comment>
<proteinExistence type="predicted"/>
<dbReference type="OrthoDB" id="1679673at2"/>
<dbReference type="Proteomes" id="UP000434052">
    <property type="component" value="Unassembled WGS sequence"/>
</dbReference>
<sequence length="239" mass="26354">MHVAMRVAACCLLLLAAPTLAIAHPHAFIEAQVTIRFDDDGLAGFEQRWRLDPMLTATLLDIVDKDHDQKLNTAELADLEDTSMGSLKDFHYFTFVLIDGQSFEVNWMEDFTAYMEDGCMIYEFFVPCHVKTAKNPRTVKVAVYDPTFFSFVALVGEGGGSGIDPSKDPQFANPSAQAQPGDFERFINSTGFEQADLKPSFSGAANNFGVQGSFGKAKDMAYYQGLIIPDAFTVTFGQQ</sequence>
<dbReference type="InterPro" id="IPR018247">
    <property type="entry name" value="EF_Hand_1_Ca_BS"/>
</dbReference>
<protein>
    <recommendedName>
        <fullName evidence="4">DUF1007 family protein</fullName>
    </recommendedName>
</protein>
<feature type="chain" id="PRO_5027122096" description="DUF1007 family protein" evidence="1">
    <location>
        <begin position="24"/>
        <end position="239"/>
    </location>
</feature>
<dbReference type="Pfam" id="PF06226">
    <property type="entry name" value="DUF1007"/>
    <property type="match status" value="1"/>
</dbReference>
<feature type="signal peptide" evidence="1">
    <location>
        <begin position="1"/>
        <end position="23"/>
    </location>
</feature>
<dbReference type="RefSeq" id="WP_144306713.1">
    <property type="nucleotide sequence ID" value="NZ_QMIF01000014.1"/>
</dbReference>
<evidence type="ECO:0000313" key="3">
    <source>
        <dbReference type="Proteomes" id="UP000434052"/>
    </source>
</evidence>
<dbReference type="AlphaFoldDB" id="A0A6P1ZGJ4"/>
<organism evidence="2 3">
    <name type="scientific">Oceanidesulfovibrio marinus</name>
    <dbReference type="NCBI Taxonomy" id="370038"/>
    <lineage>
        <taxon>Bacteria</taxon>
        <taxon>Pseudomonadati</taxon>
        <taxon>Thermodesulfobacteriota</taxon>
        <taxon>Desulfovibrionia</taxon>
        <taxon>Desulfovibrionales</taxon>
        <taxon>Desulfovibrionaceae</taxon>
        <taxon>Oceanidesulfovibrio</taxon>
    </lineage>
</organism>
<evidence type="ECO:0008006" key="4">
    <source>
        <dbReference type="Google" id="ProtNLM"/>
    </source>
</evidence>
<evidence type="ECO:0000313" key="2">
    <source>
        <dbReference type="EMBL" id="TVM31755.1"/>
    </source>
</evidence>
<keyword evidence="1" id="KW-0732">Signal</keyword>
<reference evidence="2 3" key="1">
    <citation type="submission" date="2018-06" db="EMBL/GenBank/DDBJ databases">
        <title>Complete genome of Desulfovibrio marinus P48SEP.</title>
        <authorList>
            <person name="Crispim J.S."/>
            <person name="Vidigal P.M.P."/>
            <person name="Silva L.C.F."/>
            <person name="Araujo L.C."/>
            <person name="Laguardia C.N."/>
            <person name="Dias R.S."/>
            <person name="Sousa M.P."/>
            <person name="Paula S.O."/>
            <person name="Silva C."/>
        </authorList>
    </citation>
    <scope>NUCLEOTIDE SEQUENCE [LARGE SCALE GENOMIC DNA]</scope>
    <source>
        <strain evidence="2 3">P48SEP</strain>
    </source>
</reference>
<accession>A0A6P1ZGJ4</accession>
<gene>
    <name evidence="2" type="ORF">DQK91_17635</name>
</gene>
<name>A0A6P1ZGJ4_9BACT</name>
<evidence type="ECO:0000256" key="1">
    <source>
        <dbReference type="SAM" id="SignalP"/>
    </source>
</evidence>